<evidence type="ECO:0000313" key="7">
    <source>
        <dbReference type="EMBL" id="CAH9070745.1"/>
    </source>
</evidence>
<organism evidence="7 8">
    <name type="scientific">Cuscuta europaea</name>
    <name type="common">European dodder</name>
    <dbReference type="NCBI Taxonomy" id="41803"/>
    <lineage>
        <taxon>Eukaryota</taxon>
        <taxon>Viridiplantae</taxon>
        <taxon>Streptophyta</taxon>
        <taxon>Embryophyta</taxon>
        <taxon>Tracheophyta</taxon>
        <taxon>Spermatophyta</taxon>
        <taxon>Magnoliopsida</taxon>
        <taxon>eudicotyledons</taxon>
        <taxon>Gunneridae</taxon>
        <taxon>Pentapetalae</taxon>
        <taxon>asterids</taxon>
        <taxon>lamiids</taxon>
        <taxon>Solanales</taxon>
        <taxon>Convolvulaceae</taxon>
        <taxon>Cuscuteae</taxon>
        <taxon>Cuscuta</taxon>
        <taxon>Cuscuta subgen. Cuscuta</taxon>
    </lineage>
</organism>
<dbReference type="InterPro" id="IPR044839">
    <property type="entry name" value="NDR1-like"/>
</dbReference>
<dbReference type="PANTHER" id="PTHR31234">
    <property type="entry name" value="LATE EMBRYOGENESIS ABUNDANT (LEA) HYDROXYPROLINE-RICH GLYCOPROTEIN FAMILY"/>
    <property type="match status" value="1"/>
</dbReference>
<dbReference type="Pfam" id="PF03168">
    <property type="entry name" value="LEA_2"/>
    <property type="match status" value="1"/>
</dbReference>
<keyword evidence="8" id="KW-1185">Reference proteome</keyword>
<gene>
    <name evidence="7" type="ORF">CEURO_LOCUS3759</name>
</gene>
<dbReference type="Proteomes" id="UP001152484">
    <property type="component" value="Unassembled WGS sequence"/>
</dbReference>
<dbReference type="EMBL" id="CAMAPE010000006">
    <property type="protein sequence ID" value="CAH9070745.1"/>
    <property type="molecule type" value="Genomic_DNA"/>
</dbReference>
<proteinExistence type="predicted"/>
<evidence type="ECO:0000256" key="3">
    <source>
        <dbReference type="ARBA" id="ARBA00022989"/>
    </source>
</evidence>
<feature type="transmembrane region" description="Helical" evidence="5">
    <location>
        <begin position="66"/>
        <end position="88"/>
    </location>
</feature>
<sequence>MGDPTRPPPVTGYPAHPPNGYPPPPAGTAYPYAQPSTAFTYPQPGNYYINNTDVYTNPRRIFLRRVLLVLVACFVIAMVVGMVLWVIFRPKVPEVRVDSLSVSNFNLSSNFLSANWDLKFTVRNPTKRFSLYYDDIYASVYYGHSMLLAWTSVAPFSQDSYRETASKATFSAASTFVDNWVVEGINKANPTVEFDVLMLARVRFKAGSWRARGRYLRAYCRDLNVRLGNHTAHSLSSGNLVGGPKQCQVRLS</sequence>
<accession>A0A9P1E0D0</accession>
<evidence type="ECO:0000256" key="2">
    <source>
        <dbReference type="ARBA" id="ARBA00022692"/>
    </source>
</evidence>
<evidence type="ECO:0000259" key="6">
    <source>
        <dbReference type="Pfam" id="PF03168"/>
    </source>
</evidence>
<evidence type="ECO:0000256" key="5">
    <source>
        <dbReference type="SAM" id="Phobius"/>
    </source>
</evidence>
<protein>
    <recommendedName>
        <fullName evidence="6">Late embryogenesis abundant protein LEA-2 subgroup domain-containing protein</fullName>
    </recommendedName>
</protein>
<comment type="caution">
    <text evidence="7">The sequence shown here is derived from an EMBL/GenBank/DDBJ whole genome shotgun (WGS) entry which is preliminary data.</text>
</comment>
<dbReference type="GO" id="GO:0098542">
    <property type="term" value="P:defense response to other organism"/>
    <property type="evidence" value="ECO:0007669"/>
    <property type="project" value="InterPro"/>
</dbReference>
<dbReference type="PANTHER" id="PTHR31234:SF55">
    <property type="entry name" value="LATE EMBRYOGENESIS ABUNDANT (LEA) HYDROXYPROLINE-RICH GLYCOPROTEIN FAMILY"/>
    <property type="match status" value="1"/>
</dbReference>
<evidence type="ECO:0000313" key="8">
    <source>
        <dbReference type="Proteomes" id="UP001152484"/>
    </source>
</evidence>
<reference evidence="7" key="1">
    <citation type="submission" date="2022-07" db="EMBL/GenBank/DDBJ databases">
        <authorList>
            <person name="Macas J."/>
            <person name="Novak P."/>
            <person name="Neumann P."/>
        </authorList>
    </citation>
    <scope>NUCLEOTIDE SEQUENCE</scope>
</reference>
<keyword evidence="3 5" id="KW-1133">Transmembrane helix</keyword>
<name>A0A9P1E0D0_CUSEU</name>
<comment type="subcellular location">
    <subcellularLocation>
        <location evidence="1">Membrane</location>
        <topology evidence="1">Single-pass membrane protein</topology>
    </subcellularLocation>
</comment>
<evidence type="ECO:0000256" key="4">
    <source>
        <dbReference type="ARBA" id="ARBA00023136"/>
    </source>
</evidence>
<evidence type="ECO:0000256" key="1">
    <source>
        <dbReference type="ARBA" id="ARBA00004167"/>
    </source>
</evidence>
<feature type="domain" description="Late embryogenesis abundant protein LEA-2 subgroup" evidence="6">
    <location>
        <begin position="119"/>
        <end position="209"/>
    </location>
</feature>
<dbReference type="AlphaFoldDB" id="A0A9P1E0D0"/>
<keyword evidence="4 5" id="KW-0472">Membrane</keyword>
<dbReference type="InterPro" id="IPR004864">
    <property type="entry name" value="LEA_2"/>
</dbReference>
<keyword evidence="2 5" id="KW-0812">Transmembrane</keyword>
<dbReference type="OrthoDB" id="695142at2759"/>
<dbReference type="GO" id="GO:0005886">
    <property type="term" value="C:plasma membrane"/>
    <property type="evidence" value="ECO:0007669"/>
    <property type="project" value="TreeGrafter"/>
</dbReference>